<dbReference type="InterPro" id="IPR029044">
    <property type="entry name" value="Nucleotide-diphossugar_trans"/>
</dbReference>
<dbReference type="AlphaFoldDB" id="A0A844HFL3"/>
<organism evidence="5 6">
    <name type="scientific">Paracoccus litorisediminis</name>
    <dbReference type="NCBI Taxonomy" id="2006130"/>
    <lineage>
        <taxon>Bacteria</taxon>
        <taxon>Pseudomonadati</taxon>
        <taxon>Pseudomonadota</taxon>
        <taxon>Alphaproteobacteria</taxon>
        <taxon>Rhodobacterales</taxon>
        <taxon>Paracoccaceae</taxon>
        <taxon>Paracoccus</taxon>
    </lineage>
</organism>
<keyword evidence="3 5" id="KW-0808">Transferase</keyword>
<dbReference type="EMBL" id="WMIG01000001">
    <property type="protein sequence ID" value="MTH58543.1"/>
    <property type="molecule type" value="Genomic_DNA"/>
</dbReference>
<dbReference type="PANTHER" id="PTHR43179">
    <property type="entry name" value="RHAMNOSYLTRANSFERASE WBBL"/>
    <property type="match status" value="1"/>
</dbReference>
<keyword evidence="2" id="KW-0328">Glycosyltransferase</keyword>
<evidence type="ECO:0000313" key="6">
    <source>
        <dbReference type="Proteomes" id="UP000449846"/>
    </source>
</evidence>
<dbReference type="PANTHER" id="PTHR43179:SF12">
    <property type="entry name" value="GALACTOFURANOSYLTRANSFERASE GLFT2"/>
    <property type="match status" value="1"/>
</dbReference>
<dbReference type="RefSeq" id="WP_343042893.1">
    <property type="nucleotide sequence ID" value="NZ_JBHGCD010000001.1"/>
</dbReference>
<dbReference type="InterPro" id="IPR001173">
    <property type="entry name" value="Glyco_trans_2-like"/>
</dbReference>
<evidence type="ECO:0000313" key="5">
    <source>
        <dbReference type="EMBL" id="MTH58543.1"/>
    </source>
</evidence>
<dbReference type="CDD" id="cd00761">
    <property type="entry name" value="Glyco_tranf_GTA_type"/>
    <property type="match status" value="1"/>
</dbReference>
<dbReference type="GO" id="GO:0016757">
    <property type="term" value="F:glycosyltransferase activity"/>
    <property type="evidence" value="ECO:0007669"/>
    <property type="project" value="UniProtKB-KW"/>
</dbReference>
<evidence type="ECO:0000256" key="3">
    <source>
        <dbReference type="ARBA" id="ARBA00022679"/>
    </source>
</evidence>
<protein>
    <submittedName>
        <fullName evidence="5">Glycosyltransferase</fullName>
    </submittedName>
</protein>
<evidence type="ECO:0000256" key="1">
    <source>
        <dbReference type="ARBA" id="ARBA00006739"/>
    </source>
</evidence>
<dbReference type="Proteomes" id="UP000449846">
    <property type="component" value="Unassembled WGS sequence"/>
</dbReference>
<dbReference type="Pfam" id="PF00535">
    <property type="entry name" value="Glycos_transf_2"/>
    <property type="match status" value="1"/>
</dbReference>
<evidence type="ECO:0000256" key="2">
    <source>
        <dbReference type="ARBA" id="ARBA00022676"/>
    </source>
</evidence>
<accession>A0A844HFL3</accession>
<reference evidence="5 6" key="1">
    <citation type="submission" date="2019-11" db="EMBL/GenBank/DDBJ databases">
        <authorList>
            <person name="Dong K."/>
        </authorList>
    </citation>
    <scope>NUCLEOTIDE SEQUENCE [LARGE SCALE GENOMIC DNA]</scope>
    <source>
        <strain evidence="5 6">NBRC 112902</strain>
    </source>
</reference>
<sequence length="401" mass="42705">MPGGSSPIPASVIVVSRGRPRELQACLAALSRQTHPLFELILVADSPSLGLRPDLAIKRVRFDEPNISVARNAGIAQAAGDIVLFIDDDALAAPRWIERLTQPFEDARVIAATGFTRGPDGLSWQVRAERINASGQGRAIPVTSPTLLGPENGTAISTVGTNCAFRRSALTAIGGFDPSFAYFLDESDVNLRLAARFPEGLTAVIPEAEVIHGLAPGVARAAAGVPSDLQAIGRSAAIFATRHGGDVSWLRHAQRVRLLRHMVAGRLDPLAVGSVLRTLDMGLAEGVGVNAAPSKWAAESPPDFLHFQAAPAAPLFLSGWYWQRRVLRKQAAAAVAKGAAPLILLLTPSFIPHRKMLHSGGWWEQSGGAWGPSQPGDSTVITMRPSARILRERAFFAATQH</sequence>
<dbReference type="Gene3D" id="3.90.550.10">
    <property type="entry name" value="Spore Coat Polysaccharide Biosynthesis Protein SpsA, Chain A"/>
    <property type="match status" value="1"/>
</dbReference>
<dbReference type="SUPFAM" id="SSF53448">
    <property type="entry name" value="Nucleotide-diphospho-sugar transferases"/>
    <property type="match status" value="1"/>
</dbReference>
<comment type="caution">
    <text evidence="5">The sequence shown here is derived from an EMBL/GenBank/DDBJ whole genome shotgun (WGS) entry which is preliminary data.</text>
</comment>
<gene>
    <name evidence="5" type="ORF">GL300_04900</name>
</gene>
<feature type="domain" description="Glycosyltransferase 2-like" evidence="4">
    <location>
        <begin position="11"/>
        <end position="171"/>
    </location>
</feature>
<name>A0A844HFL3_9RHOB</name>
<proteinExistence type="inferred from homology"/>
<evidence type="ECO:0000259" key="4">
    <source>
        <dbReference type="Pfam" id="PF00535"/>
    </source>
</evidence>
<keyword evidence="6" id="KW-1185">Reference proteome</keyword>
<comment type="similarity">
    <text evidence="1">Belongs to the glycosyltransferase 2 family.</text>
</comment>